<dbReference type="InterPro" id="IPR027417">
    <property type="entry name" value="P-loop_NTPase"/>
</dbReference>
<dbReference type="OrthoDB" id="6161812at2759"/>
<organism evidence="3 4">
    <name type="scientific">Paraphoma chrysanthemicola</name>
    <dbReference type="NCBI Taxonomy" id="798071"/>
    <lineage>
        <taxon>Eukaryota</taxon>
        <taxon>Fungi</taxon>
        <taxon>Dikarya</taxon>
        <taxon>Ascomycota</taxon>
        <taxon>Pezizomycotina</taxon>
        <taxon>Dothideomycetes</taxon>
        <taxon>Pleosporomycetidae</taxon>
        <taxon>Pleosporales</taxon>
        <taxon>Pleosporineae</taxon>
        <taxon>Phaeosphaeriaceae</taxon>
        <taxon>Paraphoma</taxon>
    </lineage>
</organism>
<dbReference type="Pfam" id="PF00931">
    <property type="entry name" value="NB-ARC"/>
    <property type="match status" value="1"/>
</dbReference>
<name>A0A8K0RGX9_9PLEO</name>
<dbReference type="InterPro" id="IPR002182">
    <property type="entry name" value="NB-ARC"/>
</dbReference>
<comment type="caution">
    <text evidence="3">The sequence shown here is derived from an EMBL/GenBank/DDBJ whole genome shotgun (WGS) entry which is preliminary data.</text>
</comment>
<evidence type="ECO:0000259" key="2">
    <source>
        <dbReference type="Pfam" id="PF25000"/>
    </source>
</evidence>
<keyword evidence="4" id="KW-1185">Reference proteome</keyword>
<feature type="domain" description="NB-ARC" evidence="1">
    <location>
        <begin position="276"/>
        <end position="410"/>
    </location>
</feature>
<dbReference type="Gene3D" id="3.40.50.300">
    <property type="entry name" value="P-loop containing nucleotide triphosphate hydrolases"/>
    <property type="match status" value="1"/>
</dbReference>
<dbReference type="SUPFAM" id="SSF48452">
    <property type="entry name" value="TPR-like"/>
    <property type="match status" value="1"/>
</dbReference>
<feature type="domain" description="DUF7779" evidence="2">
    <location>
        <begin position="517"/>
        <end position="583"/>
    </location>
</feature>
<dbReference type="PANTHER" id="PTHR35205:SF1">
    <property type="entry name" value="ZU5 DOMAIN-CONTAINING PROTEIN"/>
    <property type="match status" value="1"/>
</dbReference>
<dbReference type="GO" id="GO:0043531">
    <property type="term" value="F:ADP binding"/>
    <property type="evidence" value="ECO:0007669"/>
    <property type="project" value="InterPro"/>
</dbReference>
<gene>
    <name evidence="3" type="ORF">FB567DRAFT_588706</name>
</gene>
<dbReference type="SUPFAM" id="SSF52540">
    <property type="entry name" value="P-loop containing nucleoside triphosphate hydrolases"/>
    <property type="match status" value="1"/>
</dbReference>
<proteinExistence type="predicted"/>
<dbReference type="EMBL" id="JAGMVJ010000003">
    <property type="protein sequence ID" value="KAH7092428.1"/>
    <property type="molecule type" value="Genomic_DNA"/>
</dbReference>
<sequence length="1043" mass="118198">MLVLAHQKEDRSRSLFSTIASISFLGSPHLRPDSLSKWNQVVAILGTRTKSPADALVHVDSARTLIEVSAAFEDLTLSIPISSACELRESKMKRALGWPRRSGADKFVVIDSSLCRTGLSGEHIEAVDSDHNGLCALDEHNSYRQTLIKFQHISLWGKLPTIISSASQGGQGIVSTTGQPLSKCSTLTSVIDGHQTKIIAESSTVSVSPSHMRDDLLQKSESYVPNRWKSTDRQREPKLPCYLLDSSVIVKDFLGREDVLAHIHRTLVVPNGMELMSGLKAFAIYGIGGIGKTSIAAHFVRTRKEHYDAVFWLNADTTGKLDDSFGIMALKLNLQEPGDDKDKVSSRSLVRDWLANPVKSHVSGATTKARWLLVFDNVDDFRVMERFWPPSGSGSVLLTSRDPLVDSCMEFSDPDQDIETTTISLPPFSETEATEFLFKTTRRRSMTRDDKIALDVARRLQGLPLALRQLSGIMTRRSLTFKDLLDLYDEEAHHKQLHETWEQVRTTGRQHNIATVWGLEKLEDGARMLMNVLSFFDPDHIQEDILREGAAQVKAADFPKNNNEYSAARTGLWKSSLISIENELRRSGETIEPDEVYDGITKLSIQERADAMGLDPNIASESEVFEAMLPEISVHRVVQDAARAKMDEVQLCEAFETATSLLLARWNRRERLWHYDREDWPRANHLYPHVVQLHGHYIKMTSKHQKLLASVDFVRLLNCAGWYDHERGRSKESNALFSTAFNICNNHFKYEEDILLEIHTCLGCIATEINDPKTCFEHYTMLLEMTTKKHTHPQTTEDFDALMVAHNEMGIAHLMMGHIQDSYELFDEARRMAHIHRHTSETAKSIFLLSCANLGLAQWLDDQLDAALDTLTQAWEYHKTLVEAGEVSSFAPGRLAHAIGNVKDSQDLQNPDNADGSALEWYKTAYDHYHHTIGLYHHRTADVSHKLASQYIKSRDYNSAHFHIDHALGIFKSRDHYKPELARSMNLKSILLRAQGRDAEATHTSVTARLMYSEILKKTRKERFMNKYPKEADFDKIVTFWSR</sequence>
<evidence type="ECO:0000313" key="4">
    <source>
        <dbReference type="Proteomes" id="UP000813461"/>
    </source>
</evidence>
<dbReference type="Pfam" id="PF25000">
    <property type="entry name" value="DUF7779"/>
    <property type="match status" value="1"/>
</dbReference>
<accession>A0A8K0RGX9</accession>
<protein>
    <recommendedName>
        <fullName evidence="5">NB-ARC domain-containing protein</fullName>
    </recommendedName>
</protein>
<dbReference type="PRINTS" id="PR00364">
    <property type="entry name" value="DISEASERSIST"/>
</dbReference>
<evidence type="ECO:0000259" key="1">
    <source>
        <dbReference type="Pfam" id="PF00931"/>
    </source>
</evidence>
<evidence type="ECO:0008006" key="5">
    <source>
        <dbReference type="Google" id="ProtNLM"/>
    </source>
</evidence>
<dbReference type="PANTHER" id="PTHR35205">
    <property type="entry name" value="NB-ARC AND TPR DOMAIN PROTEIN"/>
    <property type="match status" value="1"/>
</dbReference>
<dbReference type="Proteomes" id="UP000813461">
    <property type="component" value="Unassembled WGS sequence"/>
</dbReference>
<reference evidence="3" key="1">
    <citation type="journal article" date="2021" name="Nat. Commun.">
        <title>Genetic determinants of endophytism in the Arabidopsis root mycobiome.</title>
        <authorList>
            <person name="Mesny F."/>
            <person name="Miyauchi S."/>
            <person name="Thiergart T."/>
            <person name="Pickel B."/>
            <person name="Atanasova L."/>
            <person name="Karlsson M."/>
            <person name="Huettel B."/>
            <person name="Barry K.W."/>
            <person name="Haridas S."/>
            <person name="Chen C."/>
            <person name="Bauer D."/>
            <person name="Andreopoulos W."/>
            <person name="Pangilinan J."/>
            <person name="LaButti K."/>
            <person name="Riley R."/>
            <person name="Lipzen A."/>
            <person name="Clum A."/>
            <person name="Drula E."/>
            <person name="Henrissat B."/>
            <person name="Kohler A."/>
            <person name="Grigoriev I.V."/>
            <person name="Martin F.M."/>
            <person name="Hacquard S."/>
        </authorList>
    </citation>
    <scope>NUCLEOTIDE SEQUENCE</scope>
    <source>
        <strain evidence="3">MPI-SDFR-AT-0120</strain>
    </source>
</reference>
<dbReference type="InterPro" id="IPR011990">
    <property type="entry name" value="TPR-like_helical_dom_sf"/>
</dbReference>
<dbReference type="Gene3D" id="1.25.40.10">
    <property type="entry name" value="Tetratricopeptide repeat domain"/>
    <property type="match status" value="2"/>
</dbReference>
<evidence type="ECO:0000313" key="3">
    <source>
        <dbReference type="EMBL" id="KAH7092428.1"/>
    </source>
</evidence>
<dbReference type="InterPro" id="IPR056681">
    <property type="entry name" value="DUF7779"/>
</dbReference>
<dbReference type="AlphaFoldDB" id="A0A8K0RGX9"/>